<gene>
    <name evidence="2" type="ORF">I303_102158</name>
</gene>
<protein>
    <submittedName>
        <fullName evidence="2">Uncharacterized protein</fullName>
    </submittedName>
</protein>
<evidence type="ECO:0000313" key="2">
    <source>
        <dbReference type="EMBL" id="WWC59600.1"/>
    </source>
</evidence>
<sequence length="68" mass="7286">MTTTAPTTEFPKMERRPSETPSVGSSTFSTIKEKMARALSPNRDAHSSNNVRLGSEGRRQSFGAGGGE</sequence>
<reference evidence="2" key="1">
    <citation type="submission" date="2013-07" db="EMBL/GenBank/DDBJ databases">
        <authorList>
            <consortium name="The Broad Institute Genome Sequencing Platform"/>
            <person name="Cuomo C."/>
            <person name="Litvintseva A."/>
            <person name="Chen Y."/>
            <person name="Heitman J."/>
            <person name="Sun S."/>
            <person name="Springer D."/>
            <person name="Dromer F."/>
            <person name="Young S.K."/>
            <person name="Zeng Q."/>
            <person name="Gargeya S."/>
            <person name="Fitzgerald M."/>
            <person name="Abouelleil A."/>
            <person name="Alvarado L."/>
            <person name="Berlin A.M."/>
            <person name="Chapman S.B."/>
            <person name="Dewar J."/>
            <person name="Goldberg J."/>
            <person name="Griggs A."/>
            <person name="Gujja S."/>
            <person name="Hansen M."/>
            <person name="Howarth C."/>
            <person name="Imamovic A."/>
            <person name="Larimer J."/>
            <person name="McCowan C."/>
            <person name="Murphy C."/>
            <person name="Pearson M."/>
            <person name="Priest M."/>
            <person name="Roberts A."/>
            <person name="Saif S."/>
            <person name="Shea T."/>
            <person name="Sykes S."/>
            <person name="Wortman J."/>
            <person name="Nusbaum C."/>
            <person name="Birren B."/>
        </authorList>
    </citation>
    <scope>NUCLEOTIDE SEQUENCE</scope>
    <source>
        <strain evidence="2">CBS 10117</strain>
    </source>
</reference>
<dbReference type="RefSeq" id="XP_065824553.1">
    <property type="nucleotide sequence ID" value="XM_065968481.1"/>
</dbReference>
<accession>A0AAJ8KLF8</accession>
<organism evidence="2 3">
    <name type="scientific">Kwoniella dejecticola CBS 10117</name>
    <dbReference type="NCBI Taxonomy" id="1296121"/>
    <lineage>
        <taxon>Eukaryota</taxon>
        <taxon>Fungi</taxon>
        <taxon>Dikarya</taxon>
        <taxon>Basidiomycota</taxon>
        <taxon>Agaricomycotina</taxon>
        <taxon>Tremellomycetes</taxon>
        <taxon>Tremellales</taxon>
        <taxon>Cryptococcaceae</taxon>
        <taxon>Kwoniella</taxon>
    </lineage>
</organism>
<keyword evidence="3" id="KW-1185">Reference proteome</keyword>
<reference evidence="2" key="2">
    <citation type="submission" date="2024-02" db="EMBL/GenBank/DDBJ databases">
        <title>Comparative genomics of Cryptococcus and Kwoniella reveals pathogenesis evolution and contrasting modes of karyotype evolution via chromosome fusion or intercentromeric recombination.</title>
        <authorList>
            <person name="Coelho M.A."/>
            <person name="David-Palma M."/>
            <person name="Shea T."/>
            <person name="Bowers K."/>
            <person name="McGinley-Smith S."/>
            <person name="Mohammad A.W."/>
            <person name="Gnirke A."/>
            <person name="Yurkov A.M."/>
            <person name="Nowrousian M."/>
            <person name="Sun S."/>
            <person name="Cuomo C.A."/>
            <person name="Heitman J."/>
        </authorList>
    </citation>
    <scope>NUCLEOTIDE SEQUENCE</scope>
    <source>
        <strain evidence="2">CBS 10117</strain>
    </source>
</reference>
<dbReference type="KEGG" id="kdj:90830069"/>
<dbReference type="GeneID" id="90830069"/>
<feature type="compositionally biased region" description="Polar residues" evidence="1">
    <location>
        <begin position="19"/>
        <end position="30"/>
    </location>
</feature>
<dbReference type="EMBL" id="CP144531">
    <property type="protein sequence ID" value="WWC59600.1"/>
    <property type="molecule type" value="Genomic_DNA"/>
</dbReference>
<evidence type="ECO:0000313" key="3">
    <source>
        <dbReference type="Proteomes" id="UP000078595"/>
    </source>
</evidence>
<name>A0AAJ8KLF8_9TREE</name>
<evidence type="ECO:0000256" key="1">
    <source>
        <dbReference type="SAM" id="MobiDB-lite"/>
    </source>
</evidence>
<dbReference type="Proteomes" id="UP000078595">
    <property type="component" value="Chromosome 2"/>
</dbReference>
<proteinExistence type="predicted"/>
<feature type="region of interest" description="Disordered" evidence="1">
    <location>
        <begin position="1"/>
        <end position="68"/>
    </location>
</feature>
<dbReference type="AlphaFoldDB" id="A0AAJ8KLF8"/>